<evidence type="ECO:0000259" key="6">
    <source>
        <dbReference type="Pfam" id="PF03629"/>
    </source>
</evidence>
<comment type="cofactor">
    <cofactor evidence="1">
        <name>Ca(2+)</name>
        <dbReference type="ChEBI" id="CHEBI:29108"/>
    </cofactor>
</comment>
<proteinExistence type="predicted"/>
<dbReference type="SUPFAM" id="SSF51445">
    <property type="entry name" value="(Trans)glycosidases"/>
    <property type="match status" value="1"/>
</dbReference>
<dbReference type="InterPro" id="IPR036514">
    <property type="entry name" value="SGNH_hydro_sf"/>
</dbReference>
<feature type="domain" description="Glycosyl-hydrolase 97 C-terminal oligomerisation" evidence="9">
    <location>
        <begin position="560"/>
        <end position="648"/>
    </location>
</feature>
<keyword evidence="4" id="KW-0106">Calcium</keyword>
<evidence type="ECO:0000256" key="5">
    <source>
        <dbReference type="SAM" id="SignalP"/>
    </source>
</evidence>
<dbReference type="InterPro" id="IPR029483">
    <property type="entry name" value="GH97_C"/>
</dbReference>
<dbReference type="PANTHER" id="PTHR35803">
    <property type="entry name" value="GLUCAN 1,4-ALPHA-GLUCOSIDASE SUSB-RELATED"/>
    <property type="match status" value="1"/>
</dbReference>
<keyword evidence="3 10" id="KW-0378">Hydrolase</keyword>
<comment type="subunit">
    <text evidence="2">Monomer.</text>
</comment>
<dbReference type="Gene3D" id="2.70.98.10">
    <property type="match status" value="1"/>
</dbReference>
<reference evidence="10 11" key="1">
    <citation type="submission" date="2019-02" db="EMBL/GenBank/DDBJ databases">
        <title>Isolation and identification of novel species under the genus Muribaculum.</title>
        <authorList>
            <person name="Miyake S."/>
            <person name="Ding Y."/>
            <person name="Low A."/>
            <person name="Soh M."/>
            <person name="Seedorf H."/>
        </authorList>
    </citation>
    <scope>NUCLEOTIDE SEQUENCE [LARGE SCALE GENOMIC DNA]</scope>
    <source>
        <strain evidence="10 11">TLL-A3</strain>
    </source>
</reference>
<evidence type="ECO:0000256" key="4">
    <source>
        <dbReference type="ARBA" id="ARBA00022837"/>
    </source>
</evidence>
<dbReference type="Pfam" id="PF03629">
    <property type="entry name" value="SASA"/>
    <property type="match status" value="1"/>
</dbReference>
<dbReference type="InterPro" id="IPR017853">
    <property type="entry name" value="GH"/>
</dbReference>
<dbReference type="SUPFAM" id="SSF52266">
    <property type="entry name" value="SGNH hydrolase"/>
    <property type="match status" value="1"/>
</dbReference>
<dbReference type="InterPro" id="IPR052720">
    <property type="entry name" value="Glycosyl_hydrolase_97"/>
</dbReference>
<keyword evidence="11" id="KW-1185">Reference proteome</keyword>
<accession>A0A4Z0V7X8</accession>
<dbReference type="GO" id="GO:0030246">
    <property type="term" value="F:carbohydrate binding"/>
    <property type="evidence" value="ECO:0007669"/>
    <property type="project" value="InterPro"/>
</dbReference>
<evidence type="ECO:0000259" key="8">
    <source>
        <dbReference type="Pfam" id="PF14508"/>
    </source>
</evidence>
<dbReference type="InterPro" id="IPR014718">
    <property type="entry name" value="GH-type_carb-bd"/>
</dbReference>
<dbReference type="Gene3D" id="3.40.50.1110">
    <property type="entry name" value="SGNH hydrolase"/>
    <property type="match status" value="1"/>
</dbReference>
<dbReference type="InterPro" id="IPR019563">
    <property type="entry name" value="GH97_catalytic"/>
</dbReference>
<dbReference type="GO" id="GO:0016788">
    <property type="term" value="F:hydrolase activity, acting on ester bonds"/>
    <property type="evidence" value="ECO:0007669"/>
    <property type="project" value="UniProtKB-ARBA"/>
</dbReference>
<feature type="signal peptide" evidence="5">
    <location>
        <begin position="1"/>
        <end position="19"/>
    </location>
</feature>
<dbReference type="InterPro" id="IPR013785">
    <property type="entry name" value="Aldolase_TIM"/>
</dbReference>
<feature type="domain" description="Glycosyl-hydrolase 97 N-terminal" evidence="8">
    <location>
        <begin position="27"/>
        <end position="290"/>
    </location>
</feature>
<evidence type="ECO:0000256" key="1">
    <source>
        <dbReference type="ARBA" id="ARBA00001913"/>
    </source>
</evidence>
<dbReference type="Pfam" id="PF14509">
    <property type="entry name" value="GH97_C"/>
    <property type="match status" value="1"/>
</dbReference>
<organism evidence="10 11">
    <name type="scientific">Duncaniella freteri</name>
    <dbReference type="NCBI Taxonomy" id="2530391"/>
    <lineage>
        <taxon>Bacteria</taxon>
        <taxon>Pseudomonadati</taxon>
        <taxon>Bacteroidota</taxon>
        <taxon>Bacteroidia</taxon>
        <taxon>Bacteroidales</taxon>
        <taxon>Muribaculaceae</taxon>
        <taxon>Duncaniella</taxon>
    </lineage>
</organism>
<evidence type="ECO:0000259" key="9">
    <source>
        <dbReference type="Pfam" id="PF14509"/>
    </source>
</evidence>
<dbReference type="InterPro" id="IPR005181">
    <property type="entry name" value="SASA"/>
</dbReference>
<evidence type="ECO:0000259" key="7">
    <source>
        <dbReference type="Pfam" id="PF10566"/>
    </source>
</evidence>
<dbReference type="Pfam" id="PF14508">
    <property type="entry name" value="GH97_N"/>
    <property type="match status" value="1"/>
</dbReference>
<keyword evidence="5" id="KW-0732">Signal</keyword>
<feature type="domain" description="Sialate O-acetylesterase" evidence="6">
    <location>
        <begin position="656"/>
        <end position="902"/>
    </location>
</feature>
<protein>
    <submittedName>
        <fullName evidence="10">Glycoside hydrolase family 97 protein</fullName>
    </submittedName>
</protein>
<evidence type="ECO:0000256" key="2">
    <source>
        <dbReference type="ARBA" id="ARBA00011245"/>
    </source>
</evidence>
<feature type="domain" description="Glycosyl-hydrolase 97 catalytic" evidence="7">
    <location>
        <begin position="306"/>
        <end position="460"/>
    </location>
</feature>
<dbReference type="AlphaFoldDB" id="A0A4Z0V7X8"/>
<name>A0A4Z0V7X8_9BACT</name>
<dbReference type="Gene3D" id="3.20.20.70">
    <property type="entry name" value="Aldolase class I"/>
    <property type="match status" value="1"/>
</dbReference>
<gene>
    <name evidence="10" type="ORF">EZ315_01805</name>
</gene>
<evidence type="ECO:0000313" key="11">
    <source>
        <dbReference type="Proteomes" id="UP000297635"/>
    </source>
</evidence>
<feature type="chain" id="PRO_5021409690" evidence="5">
    <location>
        <begin position="20"/>
        <end position="907"/>
    </location>
</feature>
<sequence length="907" mass="99260">MNRIVTTALSAVMCVAASASPTDNLTVSSPDGLTVVTVSVVDGVPTYSVAHKGEKFIMDSPLGVNTNIGDFTGSMSLMEASADRKVSDSYSLPNIKKSHVEYRANSRDYTFGREGKKIYDVIFEVSDNNVAFRYKLYPQGERLCCLVLNETTGFVMPHGTTTFLCPQSKPMGGFARTSPSYETGYTMDDATGKNGWGEGYTFPCLFRNGDKGWTLISETGIAGDYCASRLLGGDGGRYTVGYPQSGEMNGFGSSCASIPLPGYTPWRTITVGETLAPVVETTVPFDVVRPLYAPSKDYTYGKGMWSWIIGMDSSCNFDEQKRYVDFASEMGYTSLLVDALWDTQIGYDRMEELAAYGHSKGVDLVLWYNSNGSWNDAPQGPRGIMNDIVKRRKDMAWMQKNGIRGIKVDFFGGDKQETMRLYHDILADANDYGLLVVFHGCTLPRGWERMYPNYAASEAVLASENLHFSQGACDNEAFNATIHPFVRNAVGSMDFGGSALNKHYNAANAPKGSKRVTSDVFALATAVMFQSALQHFALAPNNIADAPDWAIDFMKAVPTTWDDTRYIDGYPGRYAVIARRHGSDWYIVGVNASSSPVTLNMSPDMIAPGERVRLYSDDKNLVGSVSEVKADKKGRIKVTMPTGGGFVIMKRSNPDFHVYLCLGQSNMEGNARYESCDTAGISPRFHMMAAVDMPGKGRLKGRWYTAQPPLARGNTGLTPADYFGRELVKSLPEKVEVGVINVAVGGCRIELFDPINCADHIKGQPDWLKSTVRNYDNNPYQRLIDMARAAQADGVIKGILLHQGESNTGDAEWPVKVKNLYERILADLDLRAEDVPLLAGEMLSAEKGGKCASMSKIINTLPEVIPTAHVVSADGCDGAPDGLHFTAEGYRLLGKRYAQAMLPLLKK</sequence>
<dbReference type="Pfam" id="PF10566">
    <property type="entry name" value="Glyco_hydro_97"/>
    <property type="match status" value="1"/>
</dbReference>
<dbReference type="EMBL" id="SJSA01000001">
    <property type="protein sequence ID" value="TGG39498.1"/>
    <property type="molecule type" value="Genomic_DNA"/>
</dbReference>
<dbReference type="Proteomes" id="UP000297635">
    <property type="component" value="Unassembled WGS sequence"/>
</dbReference>
<comment type="caution">
    <text evidence="10">The sequence shown here is derived from an EMBL/GenBank/DDBJ whole genome shotgun (WGS) entry which is preliminary data.</text>
</comment>
<dbReference type="InterPro" id="IPR029486">
    <property type="entry name" value="GH97_N"/>
</dbReference>
<evidence type="ECO:0000256" key="3">
    <source>
        <dbReference type="ARBA" id="ARBA00022801"/>
    </source>
</evidence>
<evidence type="ECO:0000313" key="10">
    <source>
        <dbReference type="EMBL" id="TGG39498.1"/>
    </source>
</evidence>
<dbReference type="PANTHER" id="PTHR35803:SF2">
    <property type="entry name" value="RETAINING ALPHA-GALACTOSIDASE"/>
    <property type="match status" value="1"/>
</dbReference>